<reference evidence="5 6" key="2">
    <citation type="journal article" date="2017" name="Front. Plant Sci.">
        <title>Gene Classification and Mining of Molecular Markers Useful in Red Clover (Trifolium pratense) Breeding.</title>
        <authorList>
            <person name="Istvanek J."/>
            <person name="Dluhosova J."/>
            <person name="Dluhos P."/>
            <person name="Patkova L."/>
            <person name="Nedelnik J."/>
            <person name="Repkova J."/>
        </authorList>
    </citation>
    <scope>NUCLEOTIDE SEQUENCE [LARGE SCALE GENOMIC DNA]</scope>
    <source>
        <strain evidence="6">cv. Tatra</strain>
        <tissue evidence="5">Young leaves</tissue>
    </source>
</reference>
<dbReference type="GO" id="GO:0000184">
    <property type="term" value="P:nuclear-transcribed mRNA catabolic process, nonsense-mediated decay"/>
    <property type="evidence" value="ECO:0007669"/>
    <property type="project" value="TreeGrafter"/>
</dbReference>
<organism evidence="5 6">
    <name type="scientific">Trifolium pratense</name>
    <name type="common">Red clover</name>
    <dbReference type="NCBI Taxonomy" id="57577"/>
    <lineage>
        <taxon>Eukaryota</taxon>
        <taxon>Viridiplantae</taxon>
        <taxon>Streptophyta</taxon>
        <taxon>Embryophyta</taxon>
        <taxon>Tracheophyta</taxon>
        <taxon>Spermatophyta</taxon>
        <taxon>Magnoliopsida</taxon>
        <taxon>eudicotyledons</taxon>
        <taxon>Gunneridae</taxon>
        <taxon>Pentapetalae</taxon>
        <taxon>rosids</taxon>
        <taxon>fabids</taxon>
        <taxon>Fabales</taxon>
        <taxon>Fabaceae</taxon>
        <taxon>Papilionoideae</taxon>
        <taxon>50 kb inversion clade</taxon>
        <taxon>NPAAA clade</taxon>
        <taxon>Hologalegina</taxon>
        <taxon>IRL clade</taxon>
        <taxon>Trifolieae</taxon>
        <taxon>Trifolium</taxon>
    </lineage>
</organism>
<accession>A0A2K3P3G6</accession>
<name>A0A2K3P3G6_TRIPR</name>
<dbReference type="GO" id="GO:0005697">
    <property type="term" value="C:telomerase holoenzyme complex"/>
    <property type="evidence" value="ECO:0007669"/>
    <property type="project" value="TreeGrafter"/>
</dbReference>
<dbReference type="InterPro" id="IPR011990">
    <property type="entry name" value="TPR-like_helical_dom_sf"/>
</dbReference>
<evidence type="ECO:0000313" key="6">
    <source>
        <dbReference type="Proteomes" id="UP000236291"/>
    </source>
</evidence>
<dbReference type="InterPro" id="IPR019458">
    <property type="entry name" value="Est1-like_N"/>
</dbReference>
<comment type="caution">
    <text evidence="5">The sequence shown here is derived from an EMBL/GenBank/DDBJ whole genome shotgun (WGS) entry which is preliminary data.</text>
</comment>
<reference evidence="5 6" key="1">
    <citation type="journal article" date="2014" name="Am. J. Bot.">
        <title>Genome assembly and annotation for red clover (Trifolium pratense; Fabaceae).</title>
        <authorList>
            <person name="Istvanek J."/>
            <person name="Jaros M."/>
            <person name="Krenek A."/>
            <person name="Repkova J."/>
        </authorList>
    </citation>
    <scope>NUCLEOTIDE SEQUENCE [LARGE SCALE GENOMIC DNA]</scope>
    <source>
        <strain evidence="6">cv. Tatra</strain>
        <tissue evidence="5">Young leaves</tissue>
    </source>
</reference>
<dbReference type="EMBL" id="ASHM01003371">
    <property type="protein sequence ID" value="PNY09783.1"/>
    <property type="molecule type" value="Genomic_DNA"/>
</dbReference>
<dbReference type="Gene3D" id="1.25.40.10">
    <property type="entry name" value="Tetratricopeptide repeat domain"/>
    <property type="match status" value="1"/>
</dbReference>
<dbReference type="Proteomes" id="UP000236291">
    <property type="component" value="Unassembled WGS sequence"/>
</dbReference>
<dbReference type="InterPro" id="IPR045153">
    <property type="entry name" value="Est1/Ebs1-like"/>
</dbReference>
<dbReference type="PANTHER" id="PTHR15696:SF35">
    <property type="entry name" value="NONSENSE-MEDIATED MRNA DECAY FACTOR SMG7"/>
    <property type="match status" value="1"/>
</dbReference>
<protein>
    <submittedName>
        <fullName evidence="5">Telomerase-binding protein EST1A</fullName>
    </submittedName>
</protein>
<dbReference type="FunFam" id="1.25.40.10:FF:000225">
    <property type="entry name" value="Protein SMG7"/>
    <property type="match status" value="1"/>
</dbReference>
<evidence type="ECO:0000256" key="2">
    <source>
        <dbReference type="SAM" id="MobiDB-lite"/>
    </source>
</evidence>
<feature type="compositionally biased region" description="Low complexity" evidence="2">
    <location>
        <begin position="934"/>
        <end position="946"/>
    </location>
</feature>
<sequence length="1025" mass="113732">MSAPSSRERAQRLFDKNIELEKKRHISAQAQVPSDPNIWPQLRENYEAIILEDHAFSEKNGIEFALWQLHYKRIEELRKYFNAARTSASSKSSQGGKGSVRPERVTKIRLQLKTFLSEATGFYHDLIMKIKSKYGLPLGYFEDSENRIVMEKDGKKSAEMKKSLISCHRCLIYLGDLARYKGLYGEGDSTKREFTAASSYYLQAASIWPSSGNPHHQLALLASYSGDDLATIYRYFRSLAVDSPFTTARDNLIVAFEKNRQSYCQLSGDVKAVAVKESSGQLAGRGRGKVEAKLVTRGNGVEASPKNKGASNIQETYKSFCTRFIRLNGILFTRTSLETFTEVLSLISTGLRELLSSGQDEELNFGQDTLENGLAIVRIISIIVFTVHNVNKESEGQTYEEIIQRAVLLQNAFTAAFELMSIIIERCVQVKDPSCSYLLPGILVFVEWLACYPNHAAANDVDENQATVRSKFWNHCISFWNKLLSVGSVSIEDDEEDTCFNNMSKYEEGETENRLALWEDFELRGFVPLLPAQTILDFSRKHSLGSDGEKERKARVKRILAAGKALANVVRVDQKMIYFDSKGKKFIIGVEPRISNDYVLVSGIPVVDDLLEENAADKPKVGIVQPDHHQYVEEEDDDEVIVFKPIIAEKRTNVAVVSSGASHKGLESIPKASGGDIKFNVEPTFNTANDVNHQMFLPASVSSMMPQHLQPVQQHSSRCPEEGMSLANIFEGLGFLENGHVVKPNFPPHEAVSTFNHASLTVPNQQSVSTGTSSFYGISKAEDLMIPSNVDTFASSGVITNNSYVNPSSVLQTGLKKSPVSRPSRHLGPPPGFSHVSPKLDMESTVPDSINGNPVMDDYSWLDGYQLPSSTKGLAPNGPITYTQSNSQQVNNNILSGTASFPFPGKQVPSALQGPIQNGWQDYHTSELLKAHHQQQLQPQQPQQPLANGNQHFTPLPEQFQGQSIWTDVLPPFCIHSNLKLLLSSLSLNVTGVFWPRLVAGSCYSKSVLTAVVKLLNCLGEFILA</sequence>
<dbReference type="GO" id="GO:0070034">
    <property type="term" value="F:telomerase RNA binding"/>
    <property type="evidence" value="ECO:0007669"/>
    <property type="project" value="TreeGrafter"/>
</dbReference>
<dbReference type="SUPFAM" id="SSF48452">
    <property type="entry name" value="TPR-like"/>
    <property type="match status" value="1"/>
</dbReference>
<dbReference type="Pfam" id="PF10373">
    <property type="entry name" value="EST1_DNA_bind"/>
    <property type="match status" value="1"/>
</dbReference>
<dbReference type="GO" id="GO:0042162">
    <property type="term" value="F:telomeric DNA binding"/>
    <property type="evidence" value="ECO:0007669"/>
    <property type="project" value="TreeGrafter"/>
</dbReference>
<evidence type="ECO:0000256" key="1">
    <source>
        <dbReference type="ARBA" id="ARBA00022737"/>
    </source>
</evidence>
<dbReference type="Pfam" id="PF10374">
    <property type="entry name" value="EST1"/>
    <property type="match status" value="1"/>
</dbReference>
<gene>
    <name evidence="5" type="ORF">L195_g006340</name>
</gene>
<feature type="region of interest" description="Disordered" evidence="2">
    <location>
        <begin position="931"/>
        <end position="953"/>
    </location>
</feature>
<evidence type="ECO:0000259" key="3">
    <source>
        <dbReference type="Pfam" id="PF10373"/>
    </source>
</evidence>
<feature type="region of interest" description="Disordered" evidence="2">
    <location>
        <begin position="814"/>
        <end position="850"/>
    </location>
</feature>
<feature type="domain" description="Telomerase activating protein Est1-like N-terminal" evidence="4">
    <location>
        <begin position="63"/>
        <end position="184"/>
    </location>
</feature>
<feature type="domain" description="DNA/RNA-binding" evidence="3">
    <location>
        <begin position="197"/>
        <end position="531"/>
    </location>
</feature>
<dbReference type="STRING" id="57577.A0A2K3P3G6"/>
<dbReference type="AlphaFoldDB" id="A0A2K3P3G6"/>
<proteinExistence type="predicted"/>
<dbReference type="InterPro" id="IPR018834">
    <property type="entry name" value="DNA/RNA-bd_Est1-type"/>
</dbReference>
<dbReference type="PANTHER" id="PTHR15696">
    <property type="entry name" value="SMG-7 SUPPRESSOR WITH MORPHOLOGICAL EFFECT ON GENITALIA PROTEIN 7"/>
    <property type="match status" value="1"/>
</dbReference>
<evidence type="ECO:0000313" key="5">
    <source>
        <dbReference type="EMBL" id="PNY09783.1"/>
    </source>
</evidence>
<evidence type="ECO:0000259" key="4">
    <source>
        <dbReference type="Pfam" id="PF10374"/>
    </source>
</evidence>
<keyword evidence="1" id="KW-0677">Repeat</keyword>